<evidence type="ECO:0000313" key="2">
    <source>
        <dbReference type="EMBL" id="MAG22338.1"/>
    </source>
</evidence>
<dbReference type="Proteomes" id="UP000226592">
    <property type="component" value="Unassembled WGS sequence"/>
</dbReference>
<name>A0A2D6M1M5_9ARCH</name>
<feature type="compositionally biased region" description="Basic and acidic residues" evidence="1">
    <location>
        <begin position="89"/>
        <end position="107"/>
    </location>
</feature>
<organism evidence="2 3">
    <name type="scientific">Candidatus Iainarchaeum sp</name>
    <dbReference type="NCBI Taxonomy" id="3101447"/>
    <lineage>
        <taxon>Archaea</taxon>
        <taxon>Candidatus Iainarchaeota</taxon>
        <taxon>Candidatus Iainarchaeia</taxon>
        <taxon>Candidatus Iainarchaeales</taxon>
        <taxon>Candidatus Iainarchaeaceae</taxon>
        <taxon>Candidatus Iainarchaeum</taxon>
    </lineage>
</organism>
<protein>
    <submittedName>
        <fullName evidence="2">Uncharacterized protein</fullName>
    </submittedName>
</protein>
<proteinExistence type="predicted"/>
<feature type="region of interest" description="Disordered" evidence="1">
    <location>
        <begin position="88"/>
        <end position="148"/>
    </location>
</feature>
<accession>A0A2D6M1M5</accession>
<dbReference type="Gene3D" id="3.30.40.10">
    <property type="entry name" value="Zinc/RING finger domain, C3HC4 (zinc finger)"/>
    <property type="match status" value="1"/>
</dbReference>
<sequence length="257" mass="29241">MGEDIPRRMRRFHRDEEDKEEAIETGGSTEPLAKSILAQTKEKNDVTDSRQTMELALAEIKNFKNQHKRLPKKEEYDTIAENIFNQLKSKRDRERAQAKMERMESRLSKKRFSGRKGKEVKKAEEKQKPSIPGPDEGTREKEVSTTMKKLKGLGVEDLFAEEKETKPISKKAGELDELSKLGIEDLETDSDSMKEISLEKEAEQAPNACPNCKAKGVDIIYCPGCGAAYCKNCATKIEKLADRTKYYCPKCDKSIEK</sequence>
<comment type="caution">
    <text evidence="2">The sequence shown here is derived from an EMBL/GenBank/DDBJ whole genome shotgun (WGS) entry which is preliminary data.</text>
</comment>
<dbReference type="InterPro" id="IPR013083">
    <property type="entry name" value="Znf_RING/FYVE/PHD"/>
</dbReference>
<evidence type="ECO:0000313" key="3">
    <source>
        <dbReference type="Proteomes" id="UP000226592"/>
    </source>
</evidence>
<dbReference type="SUPFAM" id="SSF57903">
    <property type="entry name" value="FYVE/PHD zinc finger"/>
    <property type="match status" value="1"/>
</dbReference>
<evidence type="ECO:0000256" key="1">
    <source>
        <dbReference type="SAM" id="MobiDB-lite"/>
    </source>
</evidence>
<feature type="compositionally biased region" description="Basic and acidic residues" evidence="1">
    <location>
        <begin position="191"/>
        <end position="202"/>
    </location>
</feature>
<feature type="region of interest" description="Disordered" evidence="1">
    <location>
        <begin position="182"/>
        <end position="202"/>
    </location>
</feature>
<dbReference type="InterPro" id="IPR011011">
    <property type="entry name" value="Znf_FYVE_PHD"/>
</dbReference>
<dbReference type="EMBL" id="NZBU01000011">
    <property type="protein sequence ID" value="MAG22338.1"/>
    <property type="molecule type" value="Genomic_DNA"/>
</dbReference>
<dbReference type="AlphaFoldDB" id="A0A2D6M1M5"/>
<reference evidence="3" key="1">
    <citation type="submission" date="2017-09" db="EMBL/GenBank/DDBJ databases">
        <title>The Reconstruction of 2,631 Draft Metagenome-Assembled Genomes from the Global Oceans.</title>
        <authorList>
            <person name="Tully B.J."/>
            <person name="Graham E.D."/>
            <person name="Heidelberg J.F."/>
        </authorList>
    </citation>
    <scope>NUCLEOTIDE SEQUENCE [LARGE SCALE GENOMIC DNA]</scope>
</reference>
<feature type="region of interest" description="Disordered" evidence="1">
    <location>
        <begin position="1"/>
        <end position="30"/>
    </location>
</feature>
<feature type="compositionally biased region" description="Basic and acidic residues" evidence="1">
    <location>
        <begin position="116"/>
        <end position="128"/>
    </location>
</feature>
<gene>
    <name evidence="2" type="ORF">CL943_03495</name>
</gene>